<dbReference type="Proteomes" id="UP001150904">
    <property type="component" value="Unassembled WGS sequence"/>
</dbReference>
<protein>
    <submittedName>
        <fullName evidence="1">Uncharacterized protein</fullName>
    </submittedName>
</protein>
<gene>
    <name evidence="1" type="ORF">N7498_004448</name>
</gene>
<proteinExistence type="predicted"/>
<dbReference type="EMBL" id="JAPQKR010000008">
    <property type="protein sequence ID" value="KAJ5212802.1"/>
    <property type="molecule type" value="Genomic_DNA"/>
</dbReference>
<accession>A0A9W9N3Z3</accession>
<dbReference type="RefSeq" id="XP_058310972.1">
    <property type="nucleotide sequence ID" value="XM_058451510.1"/>
</dbReference>
<evidence type="ECO:0000313" key="2">
    <source>
        <dbReference type="Proteomes" id="UP001150904"/>
    </source>
</evidence>
<organism evidence="1 2">
    <name type="scientific">Penicillium cinerascens</name>
    <dbReference type="NCBI Taxonomy" id="70096"/>
    <lineage>
        <taxon>Eukaryota</taxon>
        <taxon>Fungi</taxon>
        <taxon>Dikarya</taxon>
        <taxon>Ascomycota</taxon>
        <taxon>Pezizomycotina</taxon>
        <taxon>Eurotiomycetes</taxon>
        <taxon>Eurotiomycetidae</taxon>
        <taxon>Eurotiales</taxon>
        <taxon>Aspergillaceae</taxon>
        <taxon>Penicillium</taxon>
    </lineage>
</organism>
<dbReference type="GeneID" id="83178811"/>
<dbReference type="AlphaFoldDB" id="A0A9W9N3Z3"/>
<keyword evidence="2" id="KW-1185">Reference proteome</keyword>
<sequence>MYANNAQQVIILSLKPGDLLGLPNGNMGCVKFGSKIPWQIKETFGDQSYYLTGVWLQQTGITIQILNLETTGEEASNNPDHDAH</sequence>
<reference evidence="1" key="2">
    <citation type="journal article" date="2023" name="IMA Fungus">
        <title>Comparative genomic study of the Penicillium genus elucidates a diverse pangenome and 15 lateral gene transfer events.</title>
        <authorList>
            <person name="Petersen C."/>
            <person name="Sorensen T."/>
            <person name="Nielsen M.R."/>
            <person name="Sondergaard T.E."/>
            <person name="Sorensen J.L."/>
            <person name="Fitzpatrick D.A."/>
            <person name="Frisvad J.C."/>
            <person name="Nielsen K.L."/>
        </authorList>
    </citation>
    <scope>NUCLEOTIDE SEQUENCE</scope>
    <source>
        <strain evidence="1">IBT 15544</strain>
    </source>
</reference>
<reference evidence="1" key="1">
    <citation type="submission" date="2022-12" db="EMBL/GenBank/DDBJ databases">
        <authorList>
            <person name="Petersen C."/>
        </authorList>
    </citation>
    <scope>NUCLEOTIDE SEQUENCE</scope>
    <source>
        <strain evidence="1">IBT 15544</strain>
    </source>
</reference>
<evidence type="ECO:0000313" key="1">
    <source>
        <dbReference type="EMBL" id="KAJ5212802.1"/>
    </source>
</evidence>
<name>A0A9W9N3Z3_9EURO</name>
<comment type="caution">
    <text evidence="1">The sequence shown here is derived from an EMBL/GenBank/DDBJ whole genome shotgun (WGS) entry which is preliminary data.</text>
</comment>